<dbReference type="Gene3D" id="3.10.440.10">
    <property type="match status" value="1"/>
</dbReference>
<dbReference type="SUPFAM" id="SSF54575">
    <property type="entry name" value="Ribosomal protein L31e"/>
    <property type="match status" value="1"/>
</dbReference>
<gene>
    <name evidence="4" type="ORF">Adt_15312</name>
</gene>
<keyword evidence="5" id="KW-1185">Reference proteome</keyword>
<proteinExistence type="inferred from homology"/>
<dbReference type="Pfam" id="PF01198">
    <property type="entry name" value="Ribosomal_L31e"/>
    <property type="match status" value="1"/>
</dbReference>
<evidence type="ECO:0000256" key="2">
    <source>
        <dbReference type="ARBA" id="ARBA00022980"/>
    </source>
</evidence>
<evidence type="ECO:0000256" key="3">
    <source>
        <dbReference type="ARBA" id="ARBA00023274"/>
    </source>
</evidence>
<dbReference type="PANTHER" id="PTHR10956">
    <property type="entry name" value="60S RIBOSOMAL PROTEIN L31"/>
    <property type="match status" value="1"/>
</dbReference>
<dbReference type="SMART" id="SM01380">
    <property type="entry name" value="Ribosomal_L31e"/>
    <property type="match status" value="1"/>
</dbReference>
<accession>A0ABD1U384</accession>
<protein>
    <submittedName>
        <fullName evidence="4">60S ribosomal protein L31</fullName>
    </submittedName>
</protein>
<evidence type="ECO:0000313" key="4">
    <source>
        <dbReference type="EMBL" id="KAL2519065.1"/>
    </source>
</evidence>
<dbReference type="Proteomes" id="UP001604336">
    <property type="component" value="Unassembled WGS sequence"/>
</dbReference>
<evidence type="ECO:0000313" key="5">
    <source>
        <dbReference type="Proteomes" id="UP001604336"/>
    </source>
</evidence>
<organism evidence="4 5">
    <name type="scientific">Abeliophyllum distichum</name>
    <dbReference type="NCBI Taxonomy" id="126358"/>
    <lineage>
        <taxon>Eukaryota</taxon>
        <taxon>Viridiplantae</taxon>
        <taxon>Streptophyta</taxon>
        <taxon>Embryophyta</taxon>
        <taxon>Tracheophyta</taxon>
        <taxon>Spermatophyta</taxon>
        <taxon>Magnoliopsida</taxon>
        <taxon>eudicotyledons</taxon>
        <taxon>Gunneridae</taxon>
        <taxon>Pentapetalae</taxon>
        <taxon>asterids</taxon>
        <taxon>lamiids</taxon>
        <taxon>Lamiales</taxon>
        <taxon>Oleaceae</taxon>
        <taxon>Forsythieae</taxon>
        <taxon>Abeliophyllum</taxon>
    </lineage>
</organism>
<dbReference type="PANTHER" id="PTHR10956:SF0">
    <property type="entry name" value="60S RIBOSOMAL PROTEIN L31"/>
    <property type="match status" value="1"/>
</dbReference>
<dbReference type="InterPro" id="IPR023621">
    <property type="entry name" value="Ribosomal_eL31_dom_sf"/>
</dbReference>
<dbReference type="GO" id="GO:0005840">
    <property type="term" value="C:ribosome"/>
    <property type="evidence" value="ECO:0007669"/>
    <property type="project" value="UniProtKB-KW"/>
</dbReference>
<keyword evidence="3" id="KW-0687">Ribonucleoprotein</keyword>
<name>A0ABD1U384_9LAMI</name>
<evidence type="ECO:0000256" key="1">
    <source>
        <dbReference type="ARBA" id="ARBA00010808"/>
    </source>
</evidence>
<keyword evidence="2 4" id="KW-0689">Ribosomal protein</keyword>
<sequence>MVEKGSKARKEEIVAREYTINLHKWLHRCTFNKKAPKVIKEIKKFAQKAMGTTNLWKLYWHLGKFESIWDESFVVNVIKVVDGGSGFEFDCSGSGAVIRRVVVVVEGNW</sequence>
<dbReference type="EMBL" id="JBFOLK010000004">
    <property type="protein sequence ID" value="KAL2519065.1"/>
    <property type="molecule type" value="Genomic_DNA"/>
</dbReference>
<comment type="caution">
    <text evidence="4">The sequence shown here is derived from an EMBL/GenBank/DDBJ whole genome shotgun (WGS) entry which is preliminary data.</text>
</comment>
<dbReference type="InterPro" id="IPR000054">
    <property type="entry name" value="Ribosomal_eL31"/>
</dbReference>
<comment type="similarity">
    <text evidence="1">Belongs to the eukaryotic ribosomal protein eL31 family.</text>
</comment>
<dbReference type="AlphaFoldDB" id="A0ABD1U384"/>
<reference evidence="5" key="1">
    <citation type="submission" date="2024-07" db="EMBL/GenBank/DDBJ databases">
        <title>Two chromosome-level genome assemblies of Korean endemic species Abeliophyllum distichum and Forsythia ovata (Oleaceae).</title>
        <authorList>
            <person name="Jang H."/>
        </authorList>
    </citation>
    <scope>NUCLEOTIDE SEQUENCE [LARGE SCALE GENOMIC DNA]</scope>
</reference>
<dbReference type="GO" id="GO:1990904">
    <property type="term" value="C:ribonucleoprotein complex"/>
    <property type="evidence" value="ECO:0007669"/>
    <property type="project" value="UniProtKB-KW"/>
</dbReference>